<dbReference type="EMBL" id="BOMF01000032">
    <property type="protein sequence ID" value="GID44500.1"/>
    <property type="molecule type" value="Genomic_DNA"/>
</dbReference>
<comment type="caution">
    <text evidence="3">The sequence shown here is derived from an EMBL/GenBank/DDBJ whole genome shotgun (WGS) entry which is preliminary data.</text>
</comment>
<reference evidence="3" key="1">
    <citation type="submission" date="2021-01" db="EMBL/GenBank/DDBJ databases">
        <title>Whole genome shotgun sequence of Actinoplanes capillaceus NBRC 16408.</title>
        <authorList>
            <person name="Komaki H."/>
            <person name="Tamura T."/>
        </authorList>
    </citation>
    <scope>NUCLEOTIDE SEQUENCE [LARGE SCALE GENOMIC DNA]</scope>
    <source>
        <strain evidence="3">NBRC 16408</strain>
    </source>
</reference>
<feature type="region of interest" description="Disordered" evidence="1">
    <location>
        <begin position="104"/>
        <end position="134"/>
    </location>
</feature>
<keyword evidence="2" id="KW-0812">Transmembrane</keyword>
<keyword evidence="2" id="KW-1133">Transmembrane helix</keyword>
<feature type="transmembrane region" description="Helical" evidence="2">
    <location>
        <begin position="54"/>
        <end position="73"/>
    </location>
</feature>
<feature type="region of interest" description="Disordered" evidence="1">
    <location>
        <begin position="146"/>
        <end position="252"/>
    </location>
</feature>
<gene>
    <name evidence="3" type="ORF">Aca07nite_17750</name>
</gene>
<feature type="compositionally biased region" description="Gly residues" evidence="1">
    <location>
        <begin position="176"/>
        <end position="193"/>
    </location>
</feature>
<sequence>MTRTIRSRRADEANRPLYARALRLRRLAPSGLLCFVFLEGAVVLGILLALAELVSWWGVLVLPVTVALMVKFNDLVAGVITPRPVTTETASARVSVLRPAAMPEYGPASSETLSEYRSVDETPDAPDSARYAPERKTAEYGPAVLSESLGEGFPPDDLPGVPAVGYPGTYSRGPAYGDGGGNHNAGPGHGLAGGSLPAQPAVTPATGYGSATQDPAEDAAAGGKSAPIRRPWAEQLDMRQQRARQTAARRYE</sequence>
<accession>A0ABQ3WEZ8</accession>
<proteinExistence type="predicted"/>
<evidence type="ECO:0000313" key="3">
    <source>
        <dbReference type="EMBL" id="GID44500.1"/>
    </source>
</evidence>
<evidence type="ECO:0000256" key="1">
    <source>
        <dbReference type="SAM" id="MobiDB-lite"/>
    </source>
</evidence>
<feature type="transmembrane region" description="Helical" evidence="2">
    <location>
        <begin position="27"/>
        <end position="48"/>
    </location>
</feature>
<protein>
    <submittedName>
        <fullName evidence="3">Uncharacterized protein</fullName>
    </submittedName>
</protein>
<keyword evidence="2" id="KW-0472">Membrane</keyword>
<name>A0ABQ3WEZ8_9ACTN</name>
<feature type="compositionally biased region" description="Low complexity" evidence="1">
    <location>
        <begin position="243"/>
        <end position="252"/>
    </location>
</feature>
<evidence type="ECO:0000256" key="2">
    <source>
        <dbReference type="SAM" id="Phobius"/>
    </source>
</evidence>
<organism evidence="3">
    <name type="scientific">Actinoplanes campanulatus</name>
    <dbReference type="NCBI Taxonomy" id="113559"/>
    <lineage>
        <taxon>Bacteria</taxon>
        <taxon>Bacillati</taxon>
        <taxon>Actinomycetota</taxon>
        <taxon>Actinomycetes</taxon>
        <taxon>Micromonosporales</taxon>
        <taxon>Micromonosporaceae</taxon>
        <taxon>Actinoplanes</taxon>
    </lineage>
</organism>